<evidence type="ECO:0000313" key="4">
    <source>
        <dbReference type="Proteomes" id="UP000271162"/>
    </source>
</evidence>
<reference evidence="5" key="1">
    <citation type="submission" date="2017-02" db="UniProtKB">
        <authorList>
            <consortium name="WormBaseParasite"/>
        </authorList>
    </citation>
    <scope>IDENTIFICATION</scope>
</reference>
<dbReference type="InterPro" id="IPR041105">
    <property type="entry name" value="TDP-43_N"/>
</dbReference>
<feature type="region of interest" description="Disordered" evidence="1">
    <location>
        <begin position="1"/>
        <end position="34"/>
    </location>
</feature>
<feature type="region of interest" description="Disordered" evidence="1">
    <location>
        <begin position="124"/>
        <end position="161"/>
    </location>
</feature>
<dbReference type="EMBL" id="UYSL01002370">
    <property type="protein sequence ID" value="VDL65800.1"/>
    <property type="molecule type" value="Genomic_DNA"/>
</dbReference>
<feature type="domain" description="TAR DNA-binding protein 43 N-terminal" evidence="2">
    <location>
        <begin position="41"/>
        <end position="114"/>
    </location>
</feature>
<keyword evidence="4" id="KW-1185">Reference proteome</keyword>
<evidence type="ECO:0000259" key="2">
    <source>
        <dbReference type="Pfam" id="PF18694"/>
    </source>
</evidence>
<evidence type="ECO:0000256" key="1">
    <source>
        <dbReference type="SAM" id="MobiDB-lite"/>
    </source>
</evidence>
<evidence type="ECO:0000313" key="5">
    <source>
        <dbReference type="WBParaSite" id="NBR_0000221001-mRNA-1"/>
    </source>
</evidence>
<name>A0A0N4XI58_NIPBR</name>
<dbReference type="InterPro" id="IPR035979">
    <property type="entry name" value="RBD_domain_sf"/>
</dbReference>
<protein>
    <submittedName>
        <fullName evidence="5">TAR DNA-binding protein 43 (inferred by orthology to a human protein)</fullName>
    </submittedName>
</protein>
<proteinExistence type="predicted"/>
<dbReference type="STRING" id="27835.A0A0N4XI58"/>
<dbReference type="AlphaFoldDB" id="A0A0N4XI58"/>
<dbReference type="CDD" id="cd19609">
    <property type="entry name" value="NTD_TDP-43"/>
    <property type="match status" value="1"/>
</dbReference>
<accession>A0A0N4XI58</accession>
<sequence length="218" mass="23175">MSDSTLSSGEKRAHDAEDVKPNGSGNMLVDSGSKGIPRSEFVLVSDSSGEAMELPTSSDNTLFMTTLQSSFPGATGMKYKNPKNGALRAVAVDATGTKLLPPADGWDDKVFMVITSSARGERGSDVSVKRRKIGTSDGESDSDGEGRVGRKRAADARGSAVLNEPTIPRRPVDLIVLGVNYKTTDEAFKKYFEAFGTVSFAEVSVTKMPVSSMCMYAL</sequence>
<gene>
    <name evidence="3" type="ORF">NBR_LOCUS2211</name>
</gene>
<feature type="compositionally biased region" description="Basic and acidic residues" evidence="1">
    <location>
        <begin position="144"/>
        <end position="155"/>
    </location>
</feature>
<organism evidence="5">
    <name type="scientific">Nippostrongylus brasiliensis</name>
    <name type="common">Rat hookworm</name>
    <dbReference type="NCBI Taxonomy" id="27835"/>
    <lineage>
        <taxon>Eukaryota</taxon>
        <taxon>Metazoa</taxon>
        <taxon>Ecdysozoa</taxon>
        <taxon>Nematoda</taxon>
        <taxon>Chromadorea</taxon>
        <taxon>Rhabditida</taxon>
        <taxon>Rhabditina</taxon>
        <taxon>Rhabditomorpha</taxon>
        <taxon>Strongyloidea</taxon>
        <taxon>Heligmosomidae</taxon>
        <taxon>Nippostrongylus</taxon>
    </lineage>
</organism>
<dbReference type="WBParaSite" id="NBR_0000221001-mRNA-1">
    <property type="protein sequence ID" value="NBR_0000221001-mRNA-1"/>
    <property type="gene ID" value="NBR_0000221001"/>
</dbReference>
<evidence type="ECO:0000313" key="3">
    <source>
        <dbReference type="EMBL" id="VDL65800.1"/>
    </source>
</evidence>
<dbReference type="GO" id="GO:0003676">
    <property type="term" value="F:nucleic acid binding"/>
    <property type="evidence" value="ECO:0007669"/>
    <property type="project" value="InterPro"/>
</dbReference>
<dbReference type="SUPFAM" id="SSF54928">
    <property type="entry name" value="RNA-binding domain, RBD"/>
    <property type="match status" value="1"/>
</dbReference>
<feature type="compositionally biased region" description="Basic and acidic residues" evidence="1">
    <location>
        <begin position="9"/>
        <end position="20"/>
    </location>
</feature>
<reference evidence="3 4" key="2">
    <citation type="submission" date="2018-11" db="EMBL/GenBank/DDBJ databases">
        <authorList>
            <consortium name="Pathogen Informatics"/>
        </authorList>
    </citation>
    <scope>NUCLEOTIDE SEQUENCE [LARGE SCALE GENOMIC DNA]</scope>
</reference>
<dbReference type="Proteomes" id="UP000271162">
    <property type="component" value="Unassembled WGS sequence"/>
</dbReference>
<dbReference type="Pfam" id="PF18694">
    <property type="entry name" value="TDP-43_N"/>
    <property type="match status" value="1"/>
</dbReference>